<feature type="transmembrane region" description="Helical" evidence="1">
    <location>
        <begin position="106"/>
        <end position="132"/>
    </location>
</feature>
<dbReference type="Pfam" id="PF19517">
    <property type="entry name" value="DUF6050"/>
    <property type="match status" value="1"/>
</dbReference>
<dbReference type="AlphaFoldDB" id="K1UH22"/>
<reference evidence="2" key="1">
    <citation type="journal article" date="2013" name="Environ. Microbiol.">
        <title>Microbiota from the distal guts of lean and obese adolescents exhibit partial functional redundancy besides clear differences in community structure.</title>
        <authorList>
            <person name="Ferrer M."/>
            <person name="Ruiz A."/>
            <person name="Lanza F."/>
            <person name="Haange S.B."/>
            <person name="Oberbach A."/>
            <person name="Till H."/>
            <person name="Bargiela R."/>
            <person name="Campoy C."/>
            <person name="Segura M.T."/>
            <person name="Richter M."/>
            <person name="von Bergen M."/>
            <person name="Seifert J."/>
            <person name="Suarez A."/>
        </authorList>
    </citation>
    <scope>NUCLEOTIDE SEQUENCE</scope>
</reference>
<proteinExistence type="predicted"/>
<sequence>GVTGIGRFLQSLQNPWAHGYPADIMEPGMEVLTVTKSEVIKEFFKKSVLPVAVAALLYCIFKSVCTKDGVTDYVWLFILCGLPFGIPRMFAWIVPGGSLGTALPLFLLNFIIGGVIGGFVLVWRLLVSAWYIPLTIYRLFITRGTSYIPE</sequence>
<keyword evidence="1" id="KW-0812">Transmembrane</keyword>
<protein>
    <submittedName>
        <fullName evidence="2">Uncharacterized protein</fullName>
    </submittedName>
</protein>
<keyword evidence="1" id="KW-0472">Membrane</keyword>
<accession>K1UH22</accession>
<comment type="caution">
    <text evidence="2">The sequence shown here is derived from an EMBL/GenBank/DDBJ whole genome shotgun (WGS) entry which is preliminary data.</text>
</comment>
<feature type="non-terminal residue" evidence="2">
    <location>
        <position position="1"/>
    </location>
</feature>
<dbReference type="EMBL" id="AJWZ01000204">
    <property type="protein sequence ID" value="EKC77575.1"/>
    <property type="molecule type" value="Genomic_DNA"/>
</dbReference>
<keyword evidence="1" id="KW-1133">Transmembrane helix</keyword>
<gene>
    <name evidence="2" type="ORF">OBE_00289</name>
</gene>
<dbReference type="InterPro" id="IPR046113">
    <property type="entry name" value="DUF6050"/>
</dbReference>
<evidence type="ECO:0000256" key="1">
    <source>
        <dbReference type="SAM" id="Phobius"/>
    </source>
</evidence>
<organism evidence="2">
    <name type="scientific">human gut metagenome</name>
    <dbReference type="NCBI Taxonomy" id="408170"/>
    <lineage>
        <taxon>unclassified sequences</taxon>
        <taxon>metagenomes</taxon>
        <taxon>organismal metagenomes</taxon>
    </lineage>
</organism>
<feature type="transmembrane region" description="Helical" evidence="1">
    <location>
        <begin position="73"/>
        <end position="94"/>
    </location>
</feature>
<name>K1UH22_9ZZZZ</name>
<evidence type="ECO:0000313" key="2">
    <source>
        <dbReference type="EMBL" id="EKC77575.1"/>
    </source>
</evidence>
<feature type="transmembrane region" description="Helical" evidence="1">
    <location>
        <begin position="43"/>
        <end position="61"/>
    </location>
</feature>